<proteinExistence type="inferred from homology"/>
<dbReference type="Pfam" id="PF01565">
    <property type="entry name" value="FAD_binding_4"/>
    <property type="match status" value="1"/>
</dbReference>
<comment type="similarity">
    <text evidence="2">Belongs to the oxygen-dependent FAD-linked oxidoreductase family.</text>
</comment>
<evidence type="ECO:0000259" key="7">
    <source>
        <dbReference type="PROSITE" id="PS51387"/>
    </source>
</evidence>
<dbReference type="InterPro" id="IPR036318">
    <property type="entry name" value="FAD-bd_PCMH-like_sf"/>
</dbReference>
<evidence type="ECO:0000313" key="9">
    <source>
        <dbReference type="Proteomes" id="UP000284375"/>
    </source>
</evidence>
<accession>A0A423WBG1</accession>
<feature type="signal peptide" evidence="6">
    <location>
        <begin position="1"/>
        <end position="21"/>
    </location>
</feature>
<feature type="domain" description="FAD-binding PCMH-type" evidence="7">
    <location>
        <begin position="193"/>
        <end position="373"/>
    </location>
</feature>
<organism evidence="8 9">
    <name type="scientific">Cytospora chrysosperma</name>
    <name type="common">Cytospora canker fungus</name>
    <name type="synonym">Sphaeria chrysosperma</name>
    <dbReference type="NCBI Taxonomy" id="252740"/>
    <lineage>
        <taxon>Eukaryota</taxon>
        <taxon>Fungi</taxon>
        <taxon>Dikarya</taxon>
        <taxon>Ascomycota</taxon>
        <taxon>Pezizomycotina</taxon>
        <taxon>Sordariomycetes</taxon>
        <taxon>Sordariomycetidae</taxon>
        <taxon>Diaporthales</taxon>
        <taxon>Cytosporaceae</taxon>
        <taxon>Cytospora</taxon>
    </lineage>
</organism>
<dbReference type="Pfam" id="PF08031">
    <property type="entry name" value="BBE"/>
    <property type="match status" value="1"/>
</dbReference>
<dbReference type="InterPro" id="IPR050416">
    <property type="entry name" value="FAD-linked_Oxidoreductase"/>
</dbReference>
<dbReference type="InterPro" id="IPR016169">
    <property type="entry name" value="FAD-bd_PCMH_sub2"/>
</dbReference>
<dbReference type="InterPro" id="IPR012951">
    <property type="entry name" value="BBE"/>
</dbReference>
<keyword evidence="5" id="KW-0560">Oxidoreductase</keyword>
<protein>
    <recommendedName>
        <fullName evidence="7">FAD-binding PCMH-type domain-containing protein</fullName>
    </recommendedName>
</protein>
<evidence type="ECO:0000256" key="2">
    <source>
        <dbReference type="ARBA" id="ARBA00005466"/>
    </source>
</evidence>
<name>A0A423WBG1_CYTCH</name>
<dbReference type="GO" id="GO:0071949">
    <property type="term" value="F:FAD binding"/>
    <property type="evidence" value="ECO:0007669"/>
    <property type="project" value="InterPro"/>
</dbReference>
<dbReference type="SUPFAM" id="SSF56176">
    <property type="entry name" value="FAD-binding/transporter-associated domain-like"/>
    <property type="match status" value="1"/>
</dbReference>
<dbReference type="AlphaFoldDB" id="A0A423WBG1"/>
<keyword evidence="3" id="KW-0285">Flavoprotein</keyword>
<evidence type="ECO:0000256" key="5">
    <source>
        <dbReference type="ARBA" id="ARBA00023002"/>
    </source>
</evidence>
<dbReference type="PROSITE" id="PS51387">
    <property type="entry name" value="FAD_PCMH"/>
    <property type="match status" value="1"/>
</dbReference>
<keyword evidence="9" id="KW-1185">Reference proteome</keyword>
<gene>
    <name evidence="8" type="ORF">VSDG_03367</name>
</gene>
<dbReference type="PANTHER" id="PTHR42973:SF39">
    <property type="entry name" value="FAD-BINDING PCMH-TYPE DOMAIN-CONTAINING PROTEIN"/>
    <property type="match status" value="1"/>
</dbReference>
<feature type="chain" id="PRO_5019146077" description="FAD-binding PCMH-type domain-containing protein" evidence="6">
    <location>
        <begin position="22"/>
        <end position="665"/>
    </location>
</feature>
<dbReference type="EMBL" id="LJZO01000008">
    <property type="protein sequence ID" value="ROW00707.1"/>
    <property type="molecule type" value="Genomic_DNA"/>
</dbReference>
<evidence type="ECO:0000313" key="8">
    <source>
        <dbReference type="EMBL" id="ROW00707.1"/>
    </source>
</evidence>
<reference evidence="8 9" key="1">
    <citation type="submission" date="2015-09" db="EMBL/GenBank/DDBJ databases">
        <title>Host preference determinants of Valsa canker pathogens revealed by comparative genomics.</title>
        <authorList>
            <person name="Yin Z."/>
            <person name="Huang L."/>
        </authorList>
    </citation>
    <scope>NUCLEOTIDE SEQUENCE [LARGE SCALE GENOMIC DNA]</scope>
    <source>
        <strain evidence="8 9">YSFL</strain>
    </source>
</reference>
<dbReference type="STRING" id="252740.A0A423WBG1"/>
<evidence type="ECO:0000256" key="3">
    <source>
        <dbReference type="ARBA" id="ARBA00022630"/>
    </source>
</evidence>
<dbReference type="InterPro" id="IPR016166">
    <property type="entry name" value="FAD-bd_PCMH"/>
</dbReference>
<dbReference type="Gene3D" id="3.30.465.10">
    <property type="match status" value="2"/>
</dbReference>
<keyword evidence="4" id="KW-0274">FAD</keyword>
<evidence type="ECO:0000256" key="1">
    <source>
        <dbReference type="ARBA" id="ARBA00001974"/>
    </source>
</evidence>
<evidence type="ECO:0000256" key="4">
    <source>
        <dbReference type="ARBA" id="ARBA00022827"/>
    </source>
</evidence>
<comment type="cofactor">
    <cofactor evidence="1">
        <name>FAD</name>
        <dbReference type="ChEBI" id="CHEBI:57692"/>
    </cofactor>
</comment>
<dbReference type="GO" id="GO:0016491">
    <property type="term" value="F:oxidoreductase activity"/>
    <property type="evidence" value="ECO:0007669"/>
    <property type="project" value="UniProtKB-KW"/>
</dbReference>
<dbReference type="OrthoDB" id="9983560at2759"/>
<sequence length="665" mass="73475">MARRNLHLAALLLSFLHITSSQTIELGDEIIAATYDIISPAAEEIASALLLHSEAFQLTDAVLANLTALHLSNISLFGFGDDDSASTTSRRSIASGDCKTYPGDALWPSDDLWDIFDFLLGGALIKTKPVASPCYDEFGNYNESQCAWLNSNWSNDSYFQTADPTSVNAEFYQNSTCLPAAVWPQAYDQDCTLGSYPPYSVNVTNVAQIQLAINLARNLDLRLVIKNTGHDFGAKSTGAGGLNIWTHHLKEVEFLGYSYTSGDYTGPALKVGAGTQAYEVYAACHEHNLTCIGGEARTVGVMGGYIQGGGHSPMSSMYGMAADQVLAFELVTADGRFVTANETQNTDLFWALRGGGGGTFGVVTSVTVKAHPRMPVSFVTFNIDNSGNVTTEAFWSAIEAYWDGFITWTEAETYSYFWLTPKGNGIYNFYMEAWWAPNKTAAELEALTAPLFEKWSDLGVPLTPVYQEYDNFYDAWLAAFPLEPWGVNSVRSASRLFPRANWANDTIQTQTFATVREFLEQDLNVYGFHIAPGQHEYPDNAVNPAWREAVGHIMLSAAWDPALWGSTEGIAEIKERSDNVTYVWNAKWRELTPGSGAYCSESDYIEPDFQHSFWGDNYERLYEIKQQYDPDGLFFAQNAVGSEDWAMDSYILGNLPSQAGKLCRV</sequence>
<dbReference type="InterPro" id="IPR006094">
    <property type="entry name" value="Oxid_FAD_bind_N"/>
</dbReference>
<keyword evidence="6" id="KW-0732">Signal</keyword>
<dbReference type="PANTHER" id="PTHR42973">
    <property type="entry name" value="BINDING OXIDOREDUCTASE, PUTATIVE (AFU_ORTHOLOGUE AFUA_1G17690)-RELATED"/>
    <property type="match status" value="1"/>
</dbReference>
<comment type="caution">
    <text evidence="8">The sequence shown here is derived from an EMBL/GenBank/DDBJ whole genome shotgun (WGS) entry which is preliminary data.</text>
</comment>
<evidence type="ECO:0000256" key="6">
    <source>
        <dbReference type="SAM" id="SignalP"/>
    </source>
</evidence>
<dbReference type="Proteomes" id="UP000284375">
    <property type="component" value="Unassembled WGS sequence"/>
</dbReference>